<proteinExistence type="predicted"/>
<sequence length="165" mass="18364">MFSLHFISTIQILTVQADANYIRELMDKEHGSLDVQTKDAILDDEEKRELAAKLADPKLHEFEQMDGVLRCFKHILCTWGSRLNSRSAEEKQSNRLMGAGVQAIELQDAVALPKSAVSMRRTAGRQAVDEQAEWGPPGVDLKKTVPAAHGDPEWRTLLQVAPCSV</sequence>
<dbReference type="AlphaFoldDB" id="A0A1I8FUA4"/>
<dbReference type="WBParaSite" id="maker-unitig_6651-snap-gene-0.2-mRNA-1">
    <property type="protein sequence ID" value="maker-unitig_6651-snap-gene-0.2-mRNA-1"/>
    <property type="gene ID" value="maker-unitig_6651-snap-gene-0.2"/>
</dbReference>
<evidence type="ECO:0000313" key="1">
    <source>
        <dbReference type="Proteomes" id="UP000095280"/>
    </source>
</evidence>
<name>A0A1I8FUA4_9PLAT</name>
<keyword evidence="1" id="KW-1185">Reference proteome</keyword>
<evidence type="ECO:0000313" key="2">
    <source>
        <dbReference type="WBParaSite" id="maker-unitig_6651-snap-gene-0.2-mRNA-1"/>
    </source>
</evidence>
<dbReference type="Proteomes" id="UP000095280">
    <property type="component" value="Unplaced"/>
</dbReference>
<protein>
    <submittedName>
        <fullName evidence="2">FH2 domain-containing protein</fullName>
    </submittedName>
</protein>
<reference evidence="2" key="1">
    <citation type="submission" date="2016-11" db="UniProtKB">
        <authorList>
            <consortium name="WormBaseParasite"/>
        </authorList>
    </citation>
    <scope>IDENTIFICATION</scope>
</reference>
<organism evidence="1 2">
    <name type="scientific">Macrostomum lignano</name>
    <dbReference type="NCBI Taxonomy" id="282301"/>
    <lineage>
        <taxon>Eukaryota</taxon>
        <taxon>Metazoa</taxon>
        <taxon>Spiralia</taxon>
        <taxon>Lophotrochozoa</taxon>
        <taxon>Platyhelminthes</taxon>
        <taxon>Rhabditophora</taxon>
        <taxon>Macrostomorpha</taxon>
        <taxon>Macrostomida</taxon>
        <taxon>Macrostomidae</taxon>
        <taxon>Macrostomum</taxon>
    </lineage>
</organism>
<accession>A0A1I8FUA4</accession>